<gene>
    <name evidence="1" type="ORF">M422DRAFT_265496</name>
</gene>
<reference evidence="1 2" key="1">
    <citation type="submission" date="2014-06" db="EMBL/GenBank/DDBJ databases">
        <title>Evolutionary Origins and Diversification of the Mycorrhizal Mutualists.</title>
        <authorList>
            <consortium name="DOE Joint Genome Institute"/>
            <consortium name="Mycorrhizal Genomics Consortium"/>
            <person name="Kohler A."/>
            <person name="Kuo A."/>
            <person name="Nagy L.G."/>
            <person name="Floudas D."/>
            <person name="Copeland A."/>
            <person name="Barry K.W."/>
            <person name="Cichocki N."/>
            <person name="Veneault-Fourrey C."/>
            <person name="LaButti K."/>
            <person name="Lindquist E.A."/>
            <person name="Lipzen A."/>
            <person name="Lundell T."/>
            <person name="Morin E."/>
            <person name="Murat C."/>
            <person name="Riley R."/>
            <person name="Ohm R."/>
            <person name="Sun H."/>
            <person name="Tunlid A."/>
            <person name="Henrissat B."/>
            <person name="Grigoriev I.V."/>
            <person name="Hibbett D.S."/>
            <person name="Martin F."/>
        </authorList>
    </citation>
    <scope>NUCLEOTIDE SEQUENCE [LARGE SCALE GENOMIC DNA]</scope>
    <source>
        <strain evidence="1 2">SS14</strain>
    </source>
</reference>
<evidence type="ECO:0000313" key="1">
    <source>
        <dbReference type="EMBL" id="KIJ32609.1"/>
    </source>
</evidence>
<protein>
    <submittedName>
        <fullName evidence="1">Unplaced genomic scaffold SPHSTscaffold_149, whole genome shotgun sequence</fullName>
    </submittedName>
</protein>
<accession>A0A0C9UD11</accession>
<organism evidence="1 2">
    <name type="scientific">Sphaerobolus stellatus (strain SS14)</name>
    <dbReference type="NCBI Taxonomy" id="990650"/>
    <lineage>
        <taxon>Eukaryota</taxon>
        <taxon>Fungi</taxon>
        <taxon>Dikarya</taxon>
        <taxon>Basidiomycota</taxon>
        <taxon>Agaricomycotina</taxon>
        <taxon>Agaricomycetes</taxon>
        <taxon>Phallomycetidae</taxon>
        <taxon>Geastrales</taxon>
        <taxon>Sphaerobolaceae</taxon>
        <taxon>Sphaerobolus</taxon>
    </lineage>
</organism>
<sequence length="119" mass="13017">MATTVVLEGGLAATPQAYAVVRQLGRCFLTSKASVSATRTDLDWQLADLTPRKLILDAGFISDLRHILGWTSIRDPVLADLHPSFGNLDHTGQFINKLRDELFPNGTGLEGESFITLYS</sequence>
<dbReference type="Proteomes" id="UP000054279">
    <property type="component" value="Unassembled WGS sequence"/>
</dbReference>
<dbReference type="OrthoDB" id="10528274at2759"/>
<name>A0A0C9UD11_SPHS4</name>
<proteinExistence type="predicted"/>
<dbReference type="AlphaFoldDB" id="A0A0C9UD11"/>
<keyword evidence="2" id="KW-1185">Reference proteome</keyword>
<evidence type="ECO:0000313" key="2">
    <source>
        <dbReference type="Proteomes" id="UP000054279"/>
    </source>
</evidence>
<dbReference type="HOGENOM" id="CLU_2062943_0_0_1"/>
<dbReference type="EMBL" id="KN837224">
    <property type="protein sequence ID" value="KIJ32609.1"/>
    <property type="molecule type" value="Genomic_DNA"/>
</dbReference>